<dbReference type="PANTHER" id="PTHR30006:SF2">
    <property type="entry name" value="ABC TRANSPORTER SUBSTRATE-BINDING PROTEIN"/>
    <property type="match status" value="1"/>
</dbReference>
<sequence precursor="true">MFKKIKGILLSLVALSLVFALAACNNTSNATAKGEAKKVVILTNADDEAVASMEKALKGAGYDGKYVVQSLGTSELGGKLMAEGDKIDANLVTMSSYFIDSAQKKYSMFKDLTFTTNALEQYPSYYTPILANTGSIFVNTAVMKQKGLPMPTSIKDLAKPEFKGLVSIPNIMDSSTGWLLVQAIITQYGEQEGKTILHDLIVNCGPHLESSGSGPLKKVQAGEVAAGFGLRHQAVNAKAQGAPIDYIDPTEGNFSLTESVAVVKKDDPTTELAMKMAEVIIKDGRKDLIKDYPVALYKGETVSDVHKPAHSKKFEKPLTVDLLQQHQQFFNSAK</sequence>
<protein>
    <submittedName>
        <fullName evidence="3">Putative iron compound ABC transporter, iron compound-binding protein</fullName>
    </submittedName>
</protein>
<feature type="signal peptide" evidence="2">
    <location>
        <begin position="1"/>
        <end position="22"/>
    </location>
</feature>
<dbReference type="SUPFAM" id="SSF53850">
    <property type="entry name" value="Periplasmic binding protein-like II"/>
    <property type="match status" value="1"/>
</dbReference>
<gene>
    <name evidence="3" type="ORF">BN000_02065</name>
</gene>
<dbReference type="GO" id="GO:0015888">
    <property type="term" value="P:thiamine transport"/>
    <property type="evidence" value="ECO:0007669"/>
    <property type="project" value="TreeGrafter"/>
</dbReference>
<reference evidence="4" key="1">
    <citation type="submission" date="2015-05" db="EMBL/GenBank/DDBJ databases">
        <authorList>
            <person name="Urmite Genomes"/>
        </authorList>
    </citation>
    <scope>NUCLEOTIDE SEQUENCE [LARGE SCALE GENOMIC DNA]</scope>
    <source>
        <strain evidence="4">LF1</strain>
    </source>
</reference>
<dbReference type="GO" id="GO:0030975">
    <property type="term" value="F:thiamine binding"/>
    <property type="evidence" value="ECO:0007669"/>
    <property type="project" value="TreeGrafter"/>
</dbReference>
<evidence type="ECO:0000256" key="1">
    <source>
        <dbReference type="ARBA" id="ARBA00022729"/>
    </source>
</evidence>
<feature type="chain" id="PRO_5039553195" evidence="2">
    <location>
        <begin position="23"/>
        <end position="334"/>
    </location>
</feature>
<dbReference type="PROSITE" id="PS51257">
    <property type="entry name" value="PROKAR_LIPOPROTEIN"/>
    <property type="match status" value="1"/>
</dbReference>
<dbReference type="PANTHER" id="PTHR30006">
    <property type="entry name" value="THIAMINE-BINDING PERIPLASMIC PROTEIN-RELATED"/>
    <property type="match status" value="1"/>
</dbReference>
<evidence type="ECO:0000313" key="3">
    <source>
        <dbReference type="EMBL" id="CRK82144.1"/>
    </source>
</evidence>
<dbReference type="GO" id="GO:0030288">
    <property type="term" value="C:outer membrane-bounded periplasmic space"/>
    <property type="evidence" value="ECO:0007669"/>
    <property type="project" value="TreeGrafter"/>
</dbReference>
<name>A0A0U1NVR7_9BACI</name>
<dbReference type="Proteomes" id="UP000199087">
    <property type="component" value="Unassembled WGS sequence"/>
</dbReference>
<dbReference type="AlphaFoldDB" id="A0A0U1NVR7"/>
<keyword evidence="1 2" id="KW-0732">Signal</keyword>
<proteinExistence type="predicted"/>
<dbReference type="STRING" id="1499688.BN000_02065"/>
<evidence type="ECO:0000256" key="2">
    <source>
        <dbReference type="SAM" id="SignalP"/>
    </source>
</evidence>
<dbReference type="RefSeq" id="WP_218055147.1">
    <property type="nucleotide sequence ID" value="NZ_CVRB01000002.1"/>
</dbReference>
<evidence type="ECO:0000313" key="4">
    <source>
        <dbReference type="Proteomes" id="UP000199087"/>
    </source>
</evidence>
<dbReference type="Gene3D" id="3.40.190.10">
    <property type="entry name" value="Periplasmic binding protein-like II"/>
    <property type="match status" value="2"/>
</dbReference>
<dbReference type="GO" id="GO:0030976">
    <property type="term" value="F:thiamine pyrophosphate binding"/>
    <property type="evidence" value="ECO:0007669"/>
    <property type="project" value="TreeGrafter"/>
</dbReference>
<dbReference type="EMBL" id="CVRB01000002">
    <property type="protein sequence ID" value="CRK82144.1"/>
    <property type="molecule type" value="Genomic_DNA"/>
</dbReference>
<keyword evidence="4" id="KW-1185">Reference proteome</keyword>
<accession>A0A0U1NVR7</accession>
<organism evidence="3 4">
    <name type="scientific">Neobacillus massiliamazoniensis</name>
    <dbReference type="NCBI Taxonomy" id="1499688"/>
    <lineage>
        <taxon>Bacteria</taxon>
        <taxon>Bacillati</taxon>
        <taxon>Bacillota</taxon>
        <taxon>Bacilli</taxon>
        <taxon>Bacillales</taxon>
        <taxon>Bacillaceae</taxon>
        <taxon>Neobacillus</taxon>
    </lineage>
</organism>
<dbReference type="Pfam" id="PF13343">
    <property type="entry name" value="SBP_bac_6"/>
    <property type="match status" value="1"/>
</dbReference>